<dbReference type="Gene3D" id="1.10.630.10">
    <property type="entry name" value="Cytochrome P450"/>
    <property type="match status" value="1"/>
</dbReference>
<dbReference type="InterPro" id="IPR001128">
    <property type="entry name" value="Cyt_P450"/>
</dbReference>
<feature type="non-terminal residue" evidence="2">
    <location>
        <position position="1"/>
    </location>
</feature>
<dbReference type="PANTHER" id="PTHR24291:SF201">
    <property type="entry name" value="CYTOCHROME P450, FAMILY 4, SUBFAMILY B, POLYPEPTIDE 7"/>
    <property type="match status" value="1"/>
</dbReference>
<organism evidence="2 3">
    <name type="scientific">Porites lobata</name>
    <dbReference type="NCBI Taxonomy" id="104759"/>
    <lineage>
        <taxon>Eukaryota</taxon>
        <taxon>Metazoa</taxon>
        <taxon>Cnidaria</taxon>
        <taxon>Anthozoa</taxon>
        <taxon>Hexacorallia</taxon>
        <taxon>Scleractinia</taxon>
        <taxon>Fungiina</taxon>
        <taxon>Poritidae</taxon>
        <taxon>Porites</taxon>
    </lineage>
</organism>
<keyword evidence="3" id="KW-1185">Reference proteome</keyword>
<dbReference type="Pfam" id="PF00067">
    <property type="entry name" value="p450"/>
    <property type="match status" value="1"/>
</dbReference>
<comment type="similarity">
    <text evidence="1">Belongs to the cytochrome P450 family.</text>
</comment>
<dbReference type="PANTHER" id="PTHR24291">
    <property type="entry name" value="CYTOCHROME P450 FAMILY 4"/>
    <property type="match status" value="1"/>
</dbReference>
<dbReference type="EMBL" id="CALNXK010000199">
    <property type="protein sequence ID" value="CAH3175339.1"/>
    <property type="molecule type" value="Genomic_DNA"/>
</dbReference>
<evidence type="ECO:0000256" key="1">
    <source>
        <dbReference type="ARBA" id="ARBA00010617"/>
    </source>
</evidence>
<dbReference type="Proteomes" id="UP001159405">
    <property type="component" value="Unassembled WGS sequence"/>
</dbReference>
<dbReference type="InterPro" id="IPR050196">
    <property type="entry name" value="Cytochrome_P450_Monoox"/>
</dbReference>
<proteinExistence type="inferred from homology"/>
<evidence type="ECO:0008006" key="4">
    <source>
        <dbReference type="Google" id="ProtNLM"/>
    </source>
</evidence>
<evidence type="ECO:0000313" key="2">
    <source>
        <dbReference type="EMBL" id="CAH3175339.1"/>
    </source>
</evidence>
<evidence type="ECO:0000313" key="3">
    <source>
        <dbReference type="Proteomes" id="UP001159405"/>
    </source>
</evidence>
<reference evidence="2 3" key="1">
    <citation type="submission" date="2022-05" db="EMBL/GenBank/DDBJ databases">
        <authorList>
            <consortium name="Genoscope - CEA"/>
            <person name="William W."/>
        </authorList>
    </citation>
    <scope>NUCLEOTIDE SEQUENCE [LARGE SCALE GENOMIC DNA]</scope>
</reference>
<gene>
    <name evidence="2" type="ORF">PLOB_00015874</name>
</gene>
<protein>
    <recommendedName>
        <fullName evidence="4">Cytochrome P450</fullName>
    </recommendedName>
</protein>
<dbReference type="SUPFAM" id="SSF48264">
    <property type="entry name" value="Cytochrome P450"/>
    <property type="match status" value="1"/>
</dbReference>
<sequence>RNCIGQTFALTEVKITVAMILRKFKLSLDPANVVPVDDLIPELILRSKNGIRINISPRI</sequence>
<dbReference type="InterPro" id="IPR036396">
    <property type="entry name" value="Cyt_P450_sf"/>
</dbReference>
<accession>A0ABN8RD12</accession>
<name>A0ABN8RD12_9CNID</name>
<comment type="caution">
    <text evidence="2">The sequence shown here is derived from an EMBL/GenBank/DDBJ whole genome shotgun (WGS) entry which is preliminary data.</text>
</comment>